<name>A0A382CZA9_9ZZZZ</name>
<feature type="compositionally biased region" description="Basic and acidic residues" evidence="1">
    <location>
        <begin position="248"/>
        <end position="262"/>
    </location>
</feature>
<organism evidence="2">
    <name type="scientific">marine metagenome</name>
    <dbReference type="NCBI Taxonomy" id="408172"/>
    <lineage>
        <taxon>unclassified sequences</taxon>
        <taxon>metagenomes</taxon>
        <taxon>ecological metagenomes</taxon>
    </lineage>
</organism>
<gene>
    <name evidence="2" type="ORF">METZ01_LOCUS184053</name>
</gene>
<proteinExistence type="predicted"/>
<feature type="non-terminal residue" evidence="2">
    <location>
        <position position="1"/>
    </location>
</feature>
<evidence type="ECO:0000256" key="1">
    <source>
        <dbReference type="SAM" id="MobiDB-lite"/>
    </source>
</evidence>
<reference evidence="2" key="1">
    <citation type="submission" date="2018-05" db="EMBL/GenBank/DDBJ databases">
        <authorList>
            <person name="Lanie J.A."/>
            <person name="Ng W.-L."/>
            <person name="Kazmierczak K.M."/>
            <person name="Andrzejewski T.M."/>
            <person name="Davidsen T.M."/>
            <person name="Wayne K.J."/>
            <person name="Tettelin H."/>
            <person name="Glass J.I."/>
            <person name="Rusch D."/>
            <person name="Podicherti R."/>
            <person name="Tsui H.-C.T."/>
            <person name="Winkler M.E."/>
        </authorList>
    </citation>
    <scope>NUCLEOTIDE SEQUENCE</scope>
</reference>
<feature type="region of interest" description="Disordered" evidence="1">
    <location>
        <begin position="237"/>
        <end position="262"/>
    </location>
</feature>
<dbReference type="AlphaFoldDB" id="A0A382CZA9"/>
<protein>
    <submittedName>
        <fullName evidence="2">Uncharacterized protein</fullName>
    </submittedName>
</protein>
<dbReference type="EMBL" id="UINC01036752">
    <property type="protein sequence ID" value="SVB31199.1"/>
    <property type="molecule type" value="Genomic_DNA"/>
</dbReference>
<accession>A0A382CZA9</accession>
<evidence type="ECO:0000313" key="2">
    <source>
        <dbReference type="EMBL" id="SVB31199.1"/>
    </source>
</evidence>
<sequence>PRTDINSDGGSDDDIVYWDSHGGEWRITNDINSFMTEEQMLQGFTMDSSVGLRDKNYTGGDAFTMQIKVTDGTTTYSDTQEFTTGEGQAYETITSQLIVPENTLAYSIATFGLILEGISLTGGYNGPQTNAINLTSTYELINNVEDTVLDLVANAVDDILTDTGVSAIDTATMEIDIATPSGTESISVGVTATPTAVTLSVPTVAGKIESIQIDTGMASADSQPEPVAEVAEAVAEVESAVEEQESSSEEKEEKEETKETKADKAKAVQAIVTRVLQAVSMAGGDTDSTKLALMGILGTPGFRSYQQQEIPDVAFYDTTVAYESTTYIDPLGSVLSLGSDSMMNDLIDSQYK</sequence>